<evidence type="ECO:0000313" key="1">
    <source>
        <dbReference type="EMBL" id="CAB4563036.1"/>
    </source>
</evidence>
<protein>
    <submittedName>
        <fullName evidence="1">Unannotated protein</fullName>
    </submittedName>
</protein>
<dbReference type="SUPFAM" id="SSF54637">
    <property type="entry name" value="Thioesterase/thiol ester dehydrase-isomerase"/>
    <property type="match status" value="1"/>
</dbReference>
<dbReference type="AlphaFoldDB" id="A0A6J6DIF8"/>
<proteinExistence type="predicted"/>
<name>A0A6J6DIF8_9ZZZZ</name>
<reference evidence="1" key="1">
    <citation type="submission" date="2020-05" db="EMBL/GenBank/DDBJ databases">
        <authorList>
            <person name="Chiriac C."/>
            <person name="Salcher M."/>
            <person name="Ghai R."/>
            <person name="Kavagutti S V."/>
        </authorList>
    </citation>
    <scope>NUCLEOTIDE SEQUENCE</scope>
</reference>
<gene>
    <name evidence="1" type="ORF">UFOPK1711_00045</name>
    <name evidence="2" type="ORF">UFOPK2143_00839</name>
</gene>
<evidence type="ECO:0000313" key="2">
    <source>
        <dbReference type="EMBL" id="CAB4643332.1"/>
    </source>
</evidence>
<dbReference type="EMBL" id="CAEZTR010000001">
    <property type="protein sequence ID" value="CAB4563036.1"/>
    <property type="molecule type" value="Genomic_DNA"/>
</dbReference>
<organism evidence="1">
    <name type="scientific">freshwater metagenome</name>
    <dbReference type="NCBI Taxonomy" id="449393"/>
    <lineage>
        <taxon>unclassified sequences</taxon>
        <taxon>metagenomes</taxon>
        <taxon>ecological metagenomes</taxon>
    </lineage>
</organism>
<dbReference type="EMBL" id="CAEZVV010000041">
    <property type="protein sequence ID" value="CAB4643332.1"/>
    <property type="molecule type" value="Genomic_DNA"/>
</dbReference>
<sequence length="284" mass="30522">MTNDALKQLLEQRVQRDPSLVVTQEVVSDWIAEFGAHWAECEGDVVPSLMYTTFARPPAPPAAGEMAPTGLALHDQLKALLDLPVAIAVGYELELTGVVHIGDQLISAERIADLGEERSTKFGPGRDWTIEVATSTVAGSPVGIERFRMLGYRPGEPGTAQPRKAQDPSPFAWEERFSVTTESIRREAAANHVWAPAHHHTDAAQRAGLADIILDTSSQVARLAGAAQRHRPTERIVGVDLAMKRSILPGVTVTLGGIEEGRTTRVSALVDGREASQGTITFGG</sequence>
<dbReference type="InterPro" id="IPR029069">
    <property type="entry name" value="HotDog_dom_sf"/>
</dbReference>
<accession>A0A6J6DIF8</accession>
<dbReference type="Gene3D" id="3.10.129.10">
    <property type="entry name" value="Hotdog Thioesterase"/>
    <property type="match status" value="2"/>
</dbReference>